<evidence type="ECO:0000313" key="5">
    <source>
        <dbReference type="EMBL" id="AYV75619.1"/>
    </source>
</evidence>
<dbReference type="InterPro" id="IPR000055">
    <property type="entry name" value="Restrct_endonuc_typeI_TRD"/>
</dbReference>
<dbReference type="Gene3D" id="3.90.220.20">
    <property type="entry name" value="DNA methylase specificity domains"/>
    <property type="match status" value="1"/>
</dbReference>
<keyword evidence="5" id="KW-0255">Endonuclease</keyword>
<dbReference type="EMBL" id="MK071980">
    <property type="protein sequence ID" value="AYV75619.1"/>
    <property type="molecule type" value="Genomic_DNA"/>
</dbReference>
<dbReference type="GO" id="GO:0009307">
    <property type="term" value="P:DNA restriction-modification system"/>
    <property type="evidence" value="ECO:0007669"/>
    <property type="project" value="UniProtKB-KW"/>
</dbReference>
<accession>A0A3G4ZQA0</accession>
<dbReference type="InterPro" id="IPR044946">
    <property type="entry name" value="Restrct_endonuc_typeI_TRD_sf"/>
</dbReference>
<dbReference type="GO" id="GO:0003677">
    <property type="term" value="F:DNA binding"/>
    <property type="evidence" value="ECO:0007669"/>
    <property type="project" value="UniProtKB-KW"/>
</dbReference>
<proteinExistence type="inferred from homology"/>
<feature type="domain" description="Type I restriction modification DNA specificity" evidence="4">
    <location>
        <begin position="2"/>
        <end position="154"/>
    </location>
</feature>
<evidence type="ECO:0000256" key="3">
    <source>
        <dbReference type="ARBA" id="ARBA00023125"/>
    </source>
</evidence>
<sequence>MNKKLNELCTVNEGTHPTKNKEGLYQIFTPNPVLKEFSNDYNVIENTIIISIYGLHKGCIHKCDEKMWISSLYTYLTNIKTEIILEEYLYYYMKFNNENVLNKIKVKKSYEIRKEKIIENINIYVPSIEIQNKIILICGKIDDDNKKLNKKLRKIVKEINGKIQENKKFAEKIINEPPNSTDQNEIENVIDDPQKEMIIYI</sequence>
<keyword evidence="2" id="KW-0680">Restriction system</keyword>
<keyword evidence="5" id="KW-0378">Hydrolase</keyword>
<protein>
    <submittedName>
        <fullName evidence="5">Restriction endonuclease subunit S</fullName>
    </submittedName>
</protein>
<organism evidence="5">
    <name type="scientific">Terrestrivirus sp</name>
    <dbReference type="NCBI Taxonomy" id="2487775"/>
    <lineage>
        <taxon>Viruses</taxon>
        <taxon>Varidnaviria</taxon>
        <taxon>Bamfordvirae</taxon>
        <taxon>Nucleocytoviricota</taxon>
        <taxon>Megaviricetes</taxon>
        <taxon>Imitervirales</taxon>
        <taxon>Mimiviridae</taxon>
        <taxon>Klosneuvirinae</taxon>
    </lineage>
</organism>
<name>A0A3G4ZQA0_9VIRU</name>
<evidence type="ECO:0000259" key="4">
    <source>
        <dbReference type="Pfam" id="PF01420"/>
    </source>
</evidence>
<gene>
    <name evidence="5" type="ORF">Terrestrivirus2_127</name>
</gene>
<reference evidence="5" key="1">
    <citation type="submission" date="2018-10" db="EMBL/GenBank/DDBJ databases">
        <title>Hidden diversity of soil giant viruses.</title>
        <authorList>
            <person name="Schulz F."/>
            <person name="Alteio L."/>
            <person name="Goudeau D."/>
            <person name="Ryan E.M."/>
            <person name="Malmstrom R.R."/>
            <person name="Blanchard J."/>
            <person name="Woyke T."/>
        </authorList>
    </citation>
    <scope>NUCLEOTIDE SEQUENCE</scope>
    <source>
        <strain evidence="5">TEV1</strain>
    </source>
</reference>
<dbReference type="Pfam" id="PF01420">
    <property type="entry name" value="Methylase_S"/>
    <property type="match status" value="1"/>
</dbReference>
<dbReference type="GO" id="GO:0004519">
    <property type="term" value="F:endonuclease activity"/>
    <property type="evidence" value="ECO:0007669"/>
    <property type="project" value="UniProtKB-KW"/>
</dbReference>
<keyword evidence="5" id="KW-0540">Nuclease</keyword>
<evidence type="ECO:0000256" key="2">
    <source>
        <dbReference type="ARBA" id="ARBA00022747"/>
    </source>
</evidence>
<keyword evidence="3" id="KW-0238">DNA-binding</keyword>
<evidence type="ECO:0000256" key="1">
    <source>
        <dbReference type="ARBA" id="ARBA00010923"/>
    </source>
</evidence>
<dbReference type="SUPFAM" id="SSF116734">
    <property type="entry name" value="DNA methylase specificity domain"/>
    <property type="match status" value="1"/>
</dbReference>
<comment type="similarity">
    <text evidence="1">Belongs to the type-I restriction system S methylase family.</text>
</comment>